<evidence type="ECO:0000256" key="1">
    <source>
        <dbReference type="SAM" id="MobiDB-lite"/>
    </source>
</evidence>
<name>A0A9P5VMG2_9FUNG</name>
<evidence type="ECO:0000313" key="3">
    <source>
        <dbReference type="Proteomes" id="UP000696485"/>
    </source>
</evidence>
<comment type="caution">
    <text evidence="2">The sequence shown here is derived from an EMBL/GenBank/DDBJ whole genome shotgun (WGS) entry which is preliminary data.</text>
</comment>
<dbReference type="AlphaFoldDB" id="A0A9P5VMG2"/>
<sequence length="596" mass="67011">MLPGSDFVRLLRVLRPVDHAFFITLFVNQIPQGASKVGEEEEERQQTTKTHNSPNPSPKNVKDYRMCGSWIQEYIEFQSRILKKSLPARYTIHACSKDSLPASDSGQACNDLFSQMVAMTSAFAWSVTESRGFFLRPDQVHGLRESFQPLLFNHWTVPPKADSIAKVDTEDLTTRDLEVLFRLQDPLFESSGDSAIESAGGLDDEQMPNRIWPMRSLSRNRVTFERTLLPSDPVLPHLQQLISTPIAAPPKSLDRCQRRLGQKLSVPKMKKLMSGLEQDGVELILFQDLLPQFVNTTRTLRLFLEFGLPLPDSIVQQNEEHIAQETPSKDASSSSRFIHSGSFFPHFSHSSHASGSSSKVSHQSLSAAFHTAVHDESDVSRIHAAPKTFGCLLNSLIQPHLLLQHLIHPYATLFQLPAVFSVGIYIKPPPTPTSTTASWKTVAQDRKVLAERYLTCTRQIAREFAPKRKGQKVVYLVMAEDAKMATVMEAQETWDEEVITPRWHSTPSPPTTGTSETKEELLSKSQHAVLDNWILSKTGYQVVSDHSDFAKVAVWRTRRGGRSIVVREQERVQDHDPGFVDMLDCGALLRNVGVEE</sequence>
<evidence type="ECO:0000313" key="2">
    <source>
        <dbReference type="EMBL" id="KAF9332300.1"/>
    </source>
</evidence>
<dbReference type="Proteomes" id="UP000696485">
    <property type="component" value="Unassembled WGS sequence"/>
</dbReference>
<keyword evidence="3" id="KW-1185">Reference proteome</keyword>
<reference evidence="2" key="1">
    <citation type="journal article" date="2020" name="Fungal Divers.">
        <title>Resolving the Mortierellaceae phylogeny through synthesis of multi-gene phylogenetics and phylogenomics.</title>
        <authorList>
            <person name="Vandepol N."/>
            <person name="Liber J."/>
            <person name="Desiro A."/>
            <person name="Na H."/>
            <person name="Kennedy M."/>
            <person name="Barry K."/>
            <person name="Grigoriev I.V."/>
            <person name="Miller A.N."/>
            <person name="O'Donnell K."/>
            <person name="Stajich J.E."/>
            <person name="Bonito G."/>
        </authorList>
    </citation>
    <scope>NUCLEOTIDE SEQUENCE</scope>
    <source>
        <strain evidence="2">NVP1</strain>
    </source>
</reference>
<accession>A0A9P5VMG2</accession>
<dbReference type="EMBL" id="JAAAUY010000268">
    <property type="protein sequence ID" value="KAF9332300.1"/>
    <property type="molecule type" value="Genomic_DNA"/>
</dbReference>
<organism evidence="2 3">
    <name type="scientific">Podila minutissima</name>
    <dbReference type="NCBI Taxonomy" id="64525"/>
    <lineage>
        <taxon>Eukaryota</taxon>
        <taxon>Fungi</taxon>
        <taxon>Fungi incertae sedis</taxon>
        <taxon>Mucoromycota</taxon>
        <taxon>Mortierellomycotina</taxon>
        <taxon>Mortierellomycetes</taxon>
        <taxon>Mortierellales</taxon>
        <taxon>Mortierellaceae</taxon>
        <taxon>Podila</taxon>
    </lineage>
</organism>
<feature type="region of interest" description="Disordered" evidence="1">
    <location>
        <begin position="36"/>
        <end position="61"/>
    </location>
</feature>
<gene>
    <name evidence="2" type="ORF">BG006_004820</name>
</gene>
<proteinExistence type="predicted"/>
<protein>
    <submittedName>
        <fullName evidence="2">Uncharacterized protein</fullName>
    </submittedName>
</protein>